<evidence type="ECO:0000256" key="3">
    <source>
        <dbReference type="ARBA" id="ARBA00022448"/>
    </source>
</evidence>
<evidence type="ECO:0000256" key="8">
    <source>
        <dbReference type="ARBA" id="ARBA00022982"/>
    </source>
</evidence>
<keyword evidence="6 12" id="KW-0812">Transmembrane</keyword>
<sequence length="168" mass="18943">MRRAVTATLGWIRDAIGASWRWFLPLVAGLTGILVGILIFTFGYAGGLNYFGHEAETCNQCHAMNGQYDRWSRGVHANAATCQDCHSPHDNVVYYYVNKADNGFWHALKFTTGDYPMNMHIRDHNRQITQEACLTCHDTMTHDIRALRTDDQQIDCLSCHAGVGHGRD</sequence>
<keyword evidence="11 12" id="KW-0472">Membrane</keyword>
<keyword evidence="7" id="KW-0479">Metal-binding</keyword>
<evidence type="ECO:0000256" key="5">
    <source>
        <dbReference type="ARBA" id="ARBA00022617"/>
    </source>
</evidence>
<dbReference type="GO" id="GO:0042279">
    <property type="term" value="F:nitrite reductase (cytochrome, ammonia-forming) activity"/>
    <property type="evidence" value="ECO:0007669"/>
    <property type="project" value="UniProtKB-EC"/>
</dbReference>
<dbReference type="InterPro" id="IPR005126">
    <property type="entry name" value="NapC/NirT_cyt_c_N"/>
</dbReference>
<reference evidence="14 15" key="1">
    <citation type="journal article" date="2023" name="Environ Microbiome">
        <title>A coral-associated actinobacterium mitigates coral bleaching under heat stress.</title>
        <authorList>
            <person name="Li J."/>
            <person name="Zou Y."/>
            <person name="Li Q."/>
            <person name="Zhang J."/>
            <person name="Bourne D.G."/>
            <person name="Lyu Y."/>
            <person name="Liu C."/>
            <person name="Zhang S."/>
        </authorList>
    </citation>
    <scope>NUCLEOTIDE SEQUENCE [LARGE SCALE GENOMIC DNA]</scope>
    <source>
        <strain evidence="14 15">SCSIO 13291</strain>
    </source>
</reference>
<feature type="domain" description="NapC/NirT cytochrome c N-terminal" evidence="13">
    <location>
        <begin position="27"/>
        <end position="165"/>
    </location>
</feature>
<keyword evidence="15" id="KW-1185">Reference proteome</keyword>
<keyword evidence="8" id="KW-0249">Electron transport</keyword>
<dbReference type="PANTHER" id="PTHR30333">
    <property type="entry name" value="CYTOCHROME C-TYPE PROTEIN"/>
    <property type="match status" value="1"/>
</dbReference>
<evidence type="ECO:0000256" key="12">
    <source>
        <dbReference type="SAM" id="Phobius"/>
    </source>
</evidence>
<evidence type="ECO:0000256" key="2">
    <source>
        <dbReference type="ARBA" id="ARBA00007395"/>
    </source>
</evidence>
<keyword evidence="3" id="KW-0813">Transport</keyword>
<dbReference type="EMBL" id="CP115965">
    <property type="protein sequence ID" value="WZW98878.1"/>
    <property type="molecule type" value="Genomic_DNA"/>
</dbReference>
<accession>A0ABZ3C8Q2</accession>
<evidence type="ECO:0000313" key="15">
    <source>
        <dbReference type="Proteomes" id="UP001434337"/>
    </source>
</evidence>
<comment type="subcellular location">
    <subcellularLocation>
        <location evidence="1">Cell membrane</location>
    </subcellularLocation>
</comment>
<dbReference type="Proteomes" id="UP001434337">
    <property type="component" value="Chromosome"/>
</dbReference>
<evidence type="ECO:0000256" key="1">
    <source>
        <dbReference type="ARBA" id="ARBA00004236"/>
    </source>
</evidence>
<dbReference type="RefSeq" id="WP_232548755.1">
    <property type="nucleotide sequence ID" value="NZ_CP115965.1"/>
</dbReference>
<comment type="similarity">
    <text evidence="2">Belongs to the NapC/NirT/NrfH family.</text>
</comment>
<keyword evidence="14" id="KW-0560">Oxidoreductase</keyword>
<dbReference type="InterPro" id="IPR036280">
    <property type="entry name" value="Multihaem_cyt_sf"/>
</dbReference>
<evidence type="ECO:0000256" key="11">
    <source>
        <dbReference type="ARBA" id="ARBA00023136"/>
    </source>
</evidence>
<proteinExistence type="inferred from homology"/>
<dbReference type="InterPro" id="IPR017571">
    <property type="entry name" value="NrfH"/>
</dbReference>
<evidence type="ECO:0000256" key="7">
    <source>
        <dbReference type="ARBA" id="ARBA00022723"/>
    </source>
</evidence>
<evidence type="ECO:0000256" key="4">
    <source>
        <dbReference type="ARBA" id="ARBA00022475"/>
    </source>
</evidence>
<dbReference type="SUPFAM" id="SSF48695">
    <property type="entry name" value="Multiheme cytochromes"/>
    <property type="match status" value="1"/>
</dbReference>
<gene>
    <name evidence="14" type="primary">nrfH</name>
    <name evidence="14" type="ORF">PCC79_01305</name>
</gene>
<name>A0ABZ3C8Q2_9ACTN</name>
<evidence type="ECO:0000313" key="14">
    <source>
        <dbReference type="EMBL" id="WZW98878.1"/>
    </source>
</evidence>
<evidence type="ECO:0000256" key="6">
    <source>
        <dbReference type="ARBA" id="ARBA00022692"/>
    </source>
</evidence>
<dbReference type="Pfam" id="PF03264">
    <property type="entry name" value="Cytochrom_NNT"/>
    <property type="match status" value="1"/>
</dbReference>
<dbReference type="InterPro" id="IPR038266">
    <property type="entry name" value="NapC/NirT_cytc_sf"/>
</dbReference>
<feature type="transmembrane region" description="Helical" evidence="12">
    <location>
        <begin position="27"/>
        <end position="45"/>
    </location>
</feature>
<dbReference type="EC" id="1.7.2.2" evidence="14"/>
<dbReference type="NCBIfam" id="TIGR03153">
    <property type="entry name" value="cytochr_NrfH"/>
    <property type="match status" value="1"/>
</dbReference>
<protein>
    <submittedName>
        <fullName evidence="14">Cytochrome c nitrite reductase small subunit</fullName>
        <ecNumber evidence="14">1.7.2.2</ecNumber>
    </submittedName>
</protein>
<keyword evidence="10" id="KW-0408">Iron</keyword>
<organism evidence="14 15">
    <name type="scientific">Propioniciclava soli</name>
    <dbReference type="NCBI Taxonomy" id="2775081"/>
    <lineage>
        <taxon>Bacteria</taxon>
        <taxon>Bacillati</taxon>
        <taxon>Actinomycetota</taxon>
        <taxon>Actinomycetes</taxon>
        <taxon>Propionibacteriales</taxon>
        <taxon>Propionibacteriaceae</taxon>
        <taxon>Propioniciclava</taxon>
    </lineage>
</organism>
<keyword evidence="9 12" id="KW-1133">Transmembrane helix</keyword>
<dbReference type="Gene3D" id="1.10.3820.10">
    <property type="entry name" value="Di-heme elbow motif domain"/>
    <property type="match status" value="1"/>
</dbReference>
<keyword evidence="5" id="KW-0349">Heme</keyword>
<dbReference type="PANTHER" id="PTHR30333:SF1">
    <property type="entry name" value="CYTOCHROME C-TYPE PROTEIN NAPC"/>
    <property type="match status" value="1"/>
</dbReference>
<evidence type="ECO:0000256" key="9">
    <source>
        <dbReference type="ARBA" id="ARBA00022989"/>
    </source>
</evidence>
<evidence type="ECO:0000256" key="10">
    <source>
        <dbReference type="ARBA" id="ARBA00023004"/>
    </source>
</evidence>
<evidence type="ECO:0000259" key="13">
    <source>
        <dbReference type="Pfam" id="PF03264"/>
    </source>
</evidence>
<keyword evidence="4" id="KW-1003">Cell membrane</keyword>
<dbReference type="InterPro" id="IPR051174">
    <property type="entry name" value="Cytochrome_c-type_ET"/>
</dbReference>